<dbReference type="Proteomes" id="UP000572817">
    <property type="component" value="Unassembled WGS sequence"/>
</dbReference>
<evidence type="ECO:0000256" key="1">
    <source>
        <dbReference type="SAM" id="MobiDB-lite"/>
    </source>
</evidence>
<dbReference type="PANTHER" id="PTHR38167:SF1">
    <property type="entry name" value="C2H2-TYPE DOMAIN-CONTAINING PROTEIN"/>
    <property type="match status" value="1"/>
</dbReference>
<organism evidence="2 3">
    <name type="scientific">Botryosphaeria dothidea</name>
    <dbReference type="NCBI Taxonomy" id="55169"/>
    <lineage>
        <taxon>Eukaryota</taxon>
        <taxon>Fungi</taxon>
        <taxon>Dikarya</taxon>
        <taxon>Ascomycota</taxon>
        <taxon>Pezizomycotina</taxon>
        <taxon>Dothideomycetes</taxon>
        <taxon>Dothideomycetes incertae sedis</taxon>
        <taxon>Botryosphaeriales</taxon>
        <taxon>Botryosphaeriaceae</taxon>
        <taxon>Botryosphaeria</taxon>
    </lineage>
</organism>
<gene>
    <name evidence="2" type="ORF">GTA08_BOTSDO03211</name>
</gene>
<proteinExistence type="predicted"/>
<feature type="region of interest" description="Disordered" evidence="1">
    <location>
        <begin position="51"/>
        <end position="74"/>
    </location>
</feature>
<dbReference type="OrthoDB" id="5422613at2759"/>
<protein>
    <submittedName>
        <fullName evidence="2">Uncharacterized protein</fullName>
    </submittedName>
</protein>
<dbReference type="AlphaFoldDB" id="A0A8H4IXL7"/>
<keyword evidence="3" id="KW-1185">Reference proteome</keyword>
<comment type="caution">
    <text evidence="2">The sequence shown here is derived from an EMBL/GenBank/DDBJ whole genome shotgun (WGS) entry which is preliminary data.</text>
</comment>
<dbReference type="EMBL" id="WWBZ02000016">
    <property type="protein sequence ID" value="KAF4309426.1"/>
    <property type="molecule type" value="Genomic_DNA"/>
</dbReference>
<reference evidence="2" key="1">
    <citation type="submission" date="2020-04" db="EMBL/GenBank/DDBJ databases">
        <title>Genome Assembly and Annotation of Botryosphaeria dothidea sdau 11-99, a Latent Pathogen of Apple Fruit Ring Rot in China.</title>
        <authorList>
            <person name="Yu C."/>
            <person name="Diao Y."/>
            <person name="Lu Q."/>
            <person name="Zhao J."/>
            <person name="Cui S."/>
            <person name="Peng C."/>
            <person name="He B."/>
            <person name="Liu H."/>
        </authorList>
    </citation>
    <scope>NUCLEOTIDE SEQUENCE [LARGE SCALE GENOMIC DNA]</scope>
    <source>
        <strain evidence="2">Sdau11-99</strain>
    </source>
</reference>
<evidence type="ECO:0000313" key="2">
    <source>
        <dbReference type="EMBL" id="KAF4309426.1"/>
    </source>
</evidence>
<dbReference type="PANTHER" id="PTHR38167">
    <property type="entry name" value="C2H2-TYPE DOMAIN-CONTAINING PROTEIN"/>
    <property type="match status" value="1"/>
</dbReference>
<sequence>MLTEILDEAIRKVELERLQSVVRQVCQESTVARELFEAHLLYAPSAKPAAKRKRGLDEDRSEDLQAQPKKSTKKQRKYLRFAKCDHCGQEYDTLDNDEESCEWHEGELECEYDHAAWGLWDTEWGPTDSEENQEAFPERFKWSCCGRDGTFNGCKYGKHVPDMYFKDCVSENAPQIGKNKRTEQLAAARESTRRTLPTESDIWLTLTTPRT</sequence>
<name>A0A8H4IXL7_9PEZI</name>
<evidence type="ECO:0000313" key="3">
    <source>
        <dbReference type="Proteomes" id="UP000572817"/>
    </source>
</evidence>
<accession>A0A8H4IXL7</accession>